<dbReference type="EMBL" id="JAIXCQ010000001">
    <property type="protein sequence ID" value="MCA5891907.1"/>
    <property type="molecule type" value="Genomic_DNA"/>
</dbReference>
<evidence type="ECO:0000256" key="4">
    <source>
        <dbReference type="ARBA" id="ARBA00023326"/>
    </source>
</evidence>
<dbReference type="SUPFAM" id="SSF51989">
    <property type="entry name" value="Glycosyl hydrolases family 6, cellulases"/>
    <property type="match status" value="1"/>
</dbReference>
<feature type="domain" description="CBM2" evidence="7">
    <location>
        <begin position="38"/>
        <end position="147"/>
    </location>
</feature>
<dbReference type="PANTHER" id="PTHR34876">
    <property type="match status" value="1"/>
</dbReference>
<dbReference type="InterPro" id="IPR008965">
    <property type="entry name" value="CBM2/CBM3_carb-bd_dom_sf"/>
</dbReference>
<feature type="region of interest" description="Disordered" evidence="6">
    <location>
        <begin position="140"/>
        <end position="178"/>
    </location>
</feature>
<dbReference type="RefSeq" id="WP_225563631.1">
    <property type="nucleotide sequence ID" value="NZ_JAIXCQ010000001.1"/>
</dbReference>
<accession>A0ABS7ZBR5</accession>
<dbReference type="SUPFAM" id="SSF49384">
    <property type="entry name" value="Carbohydrate-binding domain"/>
    <property type="match status" value="1"/>
</dbReference>
<dbReference type="PROSITE" id="PS00561">
    <property type="entry name" value="CBM2_A"/>
    <property type="match status" value="1"/>
</dbReference>
<dbReference type="InterPro" id="IPR016288">
    <property type="entry name" value="Beta_cellobiohydrolase"/>
</dbReference>
<dbReference type="PIRSF" id="PIRSF001100">
    <property type="entry name" value="Beta_cellobiohydrolase"/>
    <property type="match status" value="1"/>
</dbReference>
<protein>
    <recommendedName>
        <fullName evidence="5">Glucanase</fullName>
        <ecNumber evidence="5">3.2.1.-</ecNumber>
    </recommendedName>
</protein>
<dbReference type="InterPro" id="IPR001919">
    <property type="entry name" value="CBD2"/>
</dbReference>
<evidence type="ECO:0000256" key="6">
    <source>
        <dbReference type="SAM" id="MobiDB-lite"/>
    </source>
</evidence>
<evidence type="ECO:0000313" key="8">
    <source>
        <dbReference type="EMBL" id="MCA5891907.1"/>
    </source>
</evidence>
<feature type="signal peptide" evidence="5">
    <location>
        <begin position="1"/>
        <end position="28"/>
    </location>
</feature>
<sequence>MRTANRTRSTTRLAGLTAAALVGGAGLAAGATALATSAAGATTACEVDYVVTSSWHGGFQADVTVTNLGDPRDGWEVSWEQAGGESISQLWNGRLTQSGADVRVADVGWNGSLATGGSASFGFVGQAAATPAVPAQFLLDGVPCTGTEPSPEPTDPTPTPSDEPTEDPDEPDEPDGATFYVDEDTQAWEAWQAASGTDRALLEKIATTPQASWVTDADAADARAAVADYTGRAAAAGATPLLAVYAIPGRDCGSHSGGGTDEAAYRSWVQEVAAGMVGEPWVVLEPDALPQLGDCDGQGDRVGMLADAARILDDGGARVYLDVGHSGWLAPSEAASRLQQVGLDHAAGFSLNVSNYQTTDAARAYGEEVSALLGGVPFVVDTSRNGNGSNGEWCNPRGRALGERPTVVDDGTHLDALLWVKLPGESDGSCNGGPAAGAWWQEIALELARNASW</sequence>
<keyword evidence="3 5" id="KW-0326">Glycosidase</keyword>
<dbReference type="Gene3D" id="3.20.20.40">
    <property type="entry name" value="1, 4-beta cellobiohydrolase"/>
    <property type="match status" value="1"/>
</dbReference>
<name>A0ABS7ZBR5_9MICO</name>
<feature type="chain" id="PRO_5044983216" description="Glucanase" evidence="5">
    <location>
        <begin position="29"/>
        <end position="453"/>
    </location>
</feature>
<proteinExistence type="inferred from homology"/>
<feature type="compositionally biased region" description="Acidic residues" evidence="6">
    <location>
        <begin position="163"/>
        <end position="178"/>
    </location>
</feature>
<dbReference type="PRINTS" id="PR00733">
    <property type="entry name" value="GLHYDRLASE6"/>
</dbReference>
<dbReference type="InterPro" id="IPR018366">
    <property type="entry name" value="CBM2_CS"/>
</dbReference>
<gene>
    <name evidence="8" type="ORF">LEP48_00895</name>
</gene>
<evidence type="ECO:0000313" key="9">
    <source>
        <dbReference type="Proteomes" id="UP001319870"/>
    </source>
</evidence>
<keyword evidence="4 5" id="KW-0624">Polysaccharide degradation</keyword>
<dbReference type="Proteomes" id="UP001319870">
    <property type="component" value="Unassembled WGS sequence"/>
</dbReference>
<evidence type="ECO:0000256" key="2">
    <source>
        <dbReference type="ARBA" id="ARBA00023001"/>
    </source>
</evidence>
<dbReference type="Pfam" id="PF00553">
    <property type="entry name" value="CBM_2"/>
    <property type="match status" value="1"/>
</dbReference>
<dbReference type="PROSITE" id="PS51173">
    <property type="entry name" value="CBM2"/>
    <property type="match status" value="1"/>
</dbReference>
<keyword evidence="5" id="KW-0119">Carbohydrate metabolism</keyword>
<dbReference type="GO" id="GO:0016787">
    <property type="term" value="F:hydrolase activity"/>
    <property type="evidence" value="ECO:0007669"/>
    <property type="project" value="UniProtKB-KW"/>
</dbReference>
<dbReference type="InterPro" id="IPR012291">
    <property type="entry name" value="CBM2_carb-bd_dom_sf"/>
</dbReference>
<comment type="caution">
    <text evidence="8">The sequence shown here is derived from an EMBL/GenBank/DDBJ whole genome shotgun (WGS) entry which is preliminary data.</text>
</comment>
<keyword evidence="9" id="KW-1185">Reference proteome</keyword>
<dbReference type="Gene3D" id="2.60.40.290">
    <property type="match status" value="1"/>
</dbReference>
<dbReference type="PANTHER" id="PTHR34876:SF4">
    <property type="entry name" value="1,4-BETA-D-GLUCAN CELLOBIOHYDROLASE C-RELATED"/>
    <property type="match status" value="1"/>
</dbReference>
<keyword evidence="2 5" id="KW-0136">Cellulose degradation</keyword>
<dbReference type="EC" id="3.2.1.-" evidence="5"/>
<evidence type="ECO:0000256" key="5">
    <source>
        <dbReference type="RuleBase" id="RU361186"/>
    </source>
</evidence>
<evidence type="ECO:0000256" key="3">
    <source>
        <dbReference type="ARBA" id="ARBA00023295"/>
    </source>
</evidence>
<dbReference type="Pfam" id="PF01341">
    <property type="entry name" value="Glyco_hydro_6"/>
    <property type="match status" value="1"/>
</dbReference>
<dbReference type="InterPro" id="IPR036434">
    <property type="entry name" value="Beta_cellobiohydrolase_sf"/>
</dbReference>
<keyword evidence="5" id="KW-0732">Signal</keyword>
<reference evidence="8 9" key="1">
    <citation type="submission" date="2021-09" db="EMBL/GenBank/DDBJ databases">
        <title>Isoptericola luteus sp. nov., a novel bacterium isolated from Harbin, the capital city of Heilongjiang province.</title>
        <authorList>
            <person name="Li J."/>
        </authorList>
    </citation>
    <scope>NUCLEOTIDE SEQUENCE [LARGE SCALE GENOMIC DNA]</scope>
    <source>
        <strain evidence="8 9">NEAU-Y5</strain>
    </source>
</reference>
<comment type="similarity">
    <text evidence="5">Belongs to the glycosyl hydrolase family 6.</text>
</comment>
<feature type="compositionally biased region" description="Pro residues" evidence="6">
    <location>
        <begin position="150"/>
        <end position="161"/>
    </location>
</feature>
<evidence type="ECO:0000256" key="1">
    <source>
        <dbReference type="ARBA" id="ARBA00022801"/>
    </source>
</evidence>
<keyword evidence="1 5" id="KW-0378">Hydrolase</keyword>
<evidence type="ECO:0000259" key="7">
    <source>
        <dbReference type="PROSITE" id="PS51173"/>
    </source>
</evidence>
<organism evidence="8 9">
    <name type="scientific">Isoptericola luteus</name>
    <dbReference type="NCBI Taxonomy" id="2879484"/>
    <lineage>
        <taxon>Bacteria</taxon>
        <taxon>Bacillati</taxon>
        <taxon>Actinomycetota</taxon>
        <taxon>Actinomycetes</taxon>
        <taxon>Micrococcales</taxon>
        <taxon>Promicromonosporaceae</taxon>
        <taxon>Isoptericola</taxon>
    </lineage>
</organism>
<dbReference type="SMART" id="SM00637">
    <property type="entry name" value="CBD_II"/>
    <property type="match status" value="1"/>
</dbReference>